<dbReference type="InterPro" id="IPR032675">
    <property type="entry name" value="LRR_dom_sf"/>
</dbReference>
<keyword evidence="6 13" id="KW-0732">Signal</keyword>
<evidence type="ECO:0000256" key="5">
    <source>
        <dbReference type="ARBA" id="ARBA00022692"/>
    </source>
</evidence>
<dbReference type="SMART" id="SM00369">
    <property type="entry name" value="LRR_TYP"/>
    <property type="match status" value="8"/>
</dbReference>
<dbReference type="FunFam" id="3.80.10.10:FF:000383">
    <property type="entry name" value="Leucine-rich repeat receptor protein kinase EMS1"/>
    <property type="match status" value="1"/>
</dbReference>
<dbReference type="EMBL" id="JAYMYR010000006">
    <property type="protein sequence ID" value="KAK7356505.1"/>
    <property type="molecule type" value="Genomic_DNA"/>
</dbReference>
<dbReference type="PRINTS" id="PR00019">
    <property type="entry name" value="LEURICHRPT"/>
</dbReference>
<dbReference type="Gene3D" id="3.80.10.10">
    <property type="entry name" value="Ribonuclease Inhibitor"/>
    <property type="match status" value="4"/>
</dbReference>
<dbReference type="InterPro" id="IPR046956">
    <property type="entry name" value="RLP23-like"/>
</dbReference>
<comment type="caution">
    <text evidence="15">The sequence shown here is derived from an EMBL/GenBank/DDBJ whole genome shotgun (WGS) entry which is preliminary data.</text>
</comment>
<dbReference type="PANTHER" id="PTHR48063:SF29">
    <property type="entry name" value="LRR RECEPTOR-LIKE KINASE FAMILY PROTEIN"/>
    <property type="match status" value="1"/>
</dbReference>
<dbReference type="FunFam" id="3.80.10.10:FF:000095">
    <property type="entry name" value="LRR receptor-like serine/threonine-protein kinase GSO1"/>
    <property type="match status" value="2"/>
</dbReference>
<dbReference type="Pfam" id="PF08263">
    <property type="entry name" value="LRRNT_2"/>
    <property type="match status" value="1"/>
</dbReference>
<dbReference type="Pfam" id="PF00560">
    <property type="entry name" value="LRR_1"/>
    <property type="match status" value="10"/>
</dbReference>
<dbReference type="GO" id="GO:0005886">
    <property type="term" value="C:plasma membrane"/>
    <property type="evidence" value="ECO:0007669"/>
    <property type="project" value="UniProtKB-SubCell"/>
</dbReference>
<evidence type="ECO:0000256" key="7">
    <source>
        <dbReference type="ARBA" id="ARBA00022737"/>
    </source>
</evidence>
<keyword evidence="5 12" id="KW-0812">Transmembrane</keyword>
<evidence type="ECO:0000256" key="6">
    <source>
        <dbReference type="ARBA" id="ARBA00022729"/>
    </source>
</evidence>
<dbReference type="SUPFAM" id="SSF52058">
    <property type="entry name" value="L domain-like"/>
    <property type="match status" value="2"/>
</dbReference>
<accession>A0AAN9MKG9</accession>
<evidence type="ECO:0000256" key="9">
    <source>
        <dbReference type="ARBA" id="ARBA00023136"/>
    </source>
</evidence>
<feature type="transmembrane region" description="Helical" evidence="12">
    <location>
        <begin position="924"/>
        <end position="947"/>
    </location>
</feature>
<dbReference type="Proteomes" id="UP001374584">
    <property type="component" value="Unassembled WGS sequence"/>
</dbReference>
<keyword evidence="9 12" id="KW-0472">Membrane</keyword>
<dbReference type="InterPro" id="IPR001611">
    <property type="entry name" value="Leu-rich_rpt"/>
</dbReference>
<dbReference type="PROSITE" id="PS51450">
    <property type="entry name" value="LRR"/>
    <property type="match status" value="1"/>
</dbReference>
<evidence type="ECO:0000256" key="11">
    <source>
        <dbReference type="ARBA" id="ARBA00023180"/>
    </source>
</evidence>
<evidence type="ECO:0000259" key="14">
    <source>
        <dbReference type="Pfam" id="PF08263"/>
    </source>
</evidence>
<feature type="signal peptide" evidence="13">
    <location>
        <begin position="1"/>
        <end position="32"/>
    </location>
</feature>
<proteinExistence type="inferred from homology"/>
<evidence type="ECO:0000256" key="3">
    <source>
        <dbReference type="ARBA" id="ARBA00022475"/>
    </source>
</evidence>
<gene>
    <name evidence="15" type="ORF">VNO80_15778</name>
</gene>
<organism evidence="15 16">
    <name type="scientific">Phaseolus coccineus</name>
    <name type="common">Scarlet runner bean</name>
    <name type="synonym">Phaseolus multiflorus</name>
    <dbReference type="NCBI Taxonomy" id="3886"/>
    <lineage>
        <taxon>Eukaryota</taxon>
        <taxon>Viridiplantae</taxon>
        <taxon>Streptophyta</taxon>
        <taxon>Embryophyta</taxon>
        <taxon>Tracheophyta</taxon>
        <taxon>Spermatophyta</taxon>
        <taxon>Magnoliopsida</taxon>
        <taxon>eudicotyledons</taxon>
        <taxon>Gunneridae</taxon>
        <taxon>Pentapetalae</taxon>
        <taxon>rosids</taxon>
        <taxon>fabids</taxon>
        <taxon>Fabales</taxon>
        <taxon>Fabaceae</taxon>
        <taxon>Papilionoideae</taxon>
        <taxon>50 kb inversion clade</taxon>
        <taxon>NPAAA clade</taxon>
        <taxon>indigoferoid/millettioid clade</taxon>
        <taxon>Phaseoleae</taxon>
        <taxon>Phaseolus</taxon>
    </lineage>
</organism>
<keyword evidence="8 12" id="KW-1133">Transmembrane helix</keyword>
<evidence type="ECO:0000256" key="8">
    <source>
        <dbReference type="ARBA" id="ARBA00022989"/>
    </source>
</evidence>
<evidence type="ECO:0000256" key="13">
    <source>
        <dbReference type="SAM" id="SignalP"/>
    </source>
</evidence>
<evidence type="ECO:0000256" key="12">
    <source>
        <dbReference type="SAM" id="Phobius"/>
    </source>
</evidence>
<keyword evidence="3" id="KW-1003">Cell membrane</keyword>
<dbReference type="AlphaFoldDB" id="A0AAN9MKG9"/>
<dbReference type="PANTHER" id="PTHR48063">
    <property type="entry name" value="LRR RECEPTOR-LIKE KINASE"/>
    <property type="match status" value="1"/>
</dbReference>
<evidence type="ECO:0000256" key="1">
    <source>
        <dbReference type="ARBA" id="ARBA00004251"/>
    </source>
</evidence>
<name>A0AAN9MKG9_PHACN</name>
<evidence type="ECO:0000256" key="2">
    <source>
        <dbReference type="ARBA" id="ARBA00009592"/>
    </source>
</evidence>
<evidence type="ECO:0000256" key="4">
    <source>
        <dbReference type="ARBA" id="ARBA00022614"/>
    </source>
</evidence>
<comment type="subcellular location">
    <subcellularLocation>
        <location evidence="1">Cell membrane</location>
        <topology evidence="1">Single-pass type I membrane protein</topology>
    </subcellularLocation>
</comment>
<evidence type="ECO:0000313" key="15">
    <source>
        <dbReference type="EMBL" id="KAK7356505.1"/>
    </source>
</evidence>
<feature type="chain" id="PRO_5042996913" description="Leucine-rich repeat-containing N-terminal plant-type domain-containing protein" evidence="13">
    <location>
        <begin position="33"/>
        <end position="986"/>
    </location>
</feature>
<dbReference type="Pfam" id="PF13855">
    <property type="entry name" value="LRR_8"/>
    <property type="match status" value="2"/>
</dbReference>
<keyword evidence="7" id="KW-0677">Repeat</keyword>
<keyword evidence="10" id="KW-0675">Receptor</keyword>
<dbReference type="SUPFAM" id="SSF52047">
    <property type="entry name" value="RNI-like"/>
    <property type="match status" value="1"/>
</dbReference>
<sequence>MENKQAMFPVSIILFSLLHQLLVMRAIGPNSAVKDNSFECIEMERKALLKFKEGLNDPFHCLSSWVGSDCCKWVGVRCNKHTGNIVRLHLRGTDICSKATYKSATHTKWPLSGELNASLLDLKYLNYLDLSHNDFENVQVPSFLGSLGNLWYLNLSHSSFTGKVPSQLGNLSHLQYLSLSTPFSSSLWASDLSWLSGLTSLQYLDMSSVNLSRASSSWLQSISRVPFLSLLRLSNCRLSSLPQTLPFLNLTSLTILDLSFNSFDSLIPGWLSNISTLIELDLKSASLKGPITDVSWRNFCKLHILHLSSNPQVVGKVNGLVEALTMCTNSSIETLDLAFNQLTGNLPASLGYLKSLRTIWFEGNKLSGSIPPSIGNLSYLTFLDLSNNMMNGTIASNIGQLTELLTLNLDGNFWEGILTENHFHNVTHLSTFHVSSKMGSLAFNIPQNWAPSFNLVDLEILDCQLGPEFPAWLKTQSNLMIIVLKSTGISDIMPNWFWGFSPQITTMDLSYNQLKGSLPKSLHLGDFASVNLGFNALEGSIPVWSGVTYLSLSNNFLSGSIPSNIGQDMSQLEGFDLSGNFITGTIPSSMSLLNDLTFLDLSNNILSGKIPLYGEGHKLHLYTIDLSGNNLSGGIPAWMCTTSSLRIVQLSNNSLSGELSSMLPNCPYLYTIDLGDNAFFGSIPKSLGNNMTWINELRLQGNALTGNIPESLCQLSHLHVLDLAHNNLSGHIPPCLGNMTGFKAPSPYYVGKIHSHNQVTYSEHMDLYVKGRSMEYTSEMHVINLIDLSSNHLYGEIPHTLTELSYLVSLNLSWNQLTGSIPTNIGALHQLESLDLSNNHLSGSIPPNMASLTFLGHLNLSYNNLSGEIPTTNQFHTWTDPSIYAGNPHLCGTPLHTKCSEHVDESTTGNDDTYEDQDSSHNKLWLSLSIGLGYIVGFWAVCGSLVLKKSWRHAYFQFVDSMKDWILLVTITNWIRMKRKLNLGNN</sequence>
<evidence type="ECO:0000256" key="10">
    <source>
        <dbReference type="ARBA" id="ARBA00023170"/>
    </source>
</evidence>
<protein>
    <recommendedName>
        <fullName evidence="14">Leucine-rich repeat-containing N-terminal plant-type domain-containing protein</fullName>
    </recommendedName>
</protein>
<dbReference type="InterPro" id="IPR013210">
    <property type="entry name" value="LRR_N_plant-typ"/>
</dbReference>
<keyword evidence="11" id="KW-0325">Glycoprotein</keyword>
<keyword evidence="16" id="KW-1185">Reference proteome</keyword>
<reference evidence="15 16" key="1">
    <citation type="submission" date="2024-01" db="EMBL/GenBank/DDBJ databases">
        <title>The genomes of 5 underutilized Papilionoideae crops provide insights into root nodulation and disease resistanc.</title>
        <authorList>
            <person name="Jiang F."/>
        </authorList>
    </citation>
    <scope>NUCLEOTIDE SEQUENCE [LARGE SCALE GENOMIC DNA]</scope>
    <source>
        <strain evidence="15">JINMINGXINNONG_FW02</strain>
        <tissue evidence="15">Leaves</tissue>
    </source>
</reference>
<comment type="similarity">
    <text evidence="2">Belongs to the RLP family.</text>
</comment>
<dbReference type="InterPro" id="IPR003591">
    <property type="entry name" value="Leu-rich_rpt_typical-subtyp"/>
</dbReference>
<evidence type="ECO:0000313" key="16">
    <source>
        <dbReference type="Proteomes" id="UP001374584"/>
    </source>
</evidence>
<keyword evidence="4" id="KW-0433">Leucine-rich repeat</keyword>
<feature type="domain" description="Leucine-rich repeat-containing N-terminal plant-type" evidence="14">
    <location>
        <begin position="43"/>
        <end position="79"/>
    </location>
</feature>